<evidence type="ECO:0000313" key="10">
    <source>
        <dbReference type="EMBL" id="PNH08344.1"/>
    </source>
</evidence>
<feature type="domain" description="KA1" evidence="9">
    <location>
        <begin position="33"/>
        <end position="81"/>
    </location>
</feature>
<dbReference type="Gene3D" id="3.30.310.80">
    <property type="entry name" value="Kinase associated domain 1, KA1"/>
    <property type="match status" value="1"/>
</dbReference>
<dbReference type="InterPro" id="IPR028375">
    <property type="entry name" value="KA1/Ssp2_C"/>
</dbReference>
<dbReference type="GO" id="GO:0005524">
    <property type="term" value="F:ATP binding"/>
    <property type="evidence" value="ECO:0007669"/>
    <property type="project" value="UniProtKB-KW"/>
</dbReference>
<dbReference type="EMBL" id="PGGS01000134">
    <property type="protein sequence ID" value="PNH08344.1"/>
    <property type="molecule type" value="Genomic_DNA"/>
</dbReference>
<evidence type="ECO:0000256" key="1">
    <source>
        <dbReference type="ARBA" id="ARBA00012513"/>
    </source>
</evidence>
<evidence type="ECO:0000259" key="9">
    <source>
        <dbReference type="PROSITE" id="PS50032"/>
    </source>
</evidence>
<gene>
    <name evidence="10" type="ORF">TSOC_005060</name>
</gene>
<dbReference type="GO" id="GO:0004674">
    <property type="term" value="F:protein serine/threonine kinase activity"/>
    <property type="evidence" value="ECO:0007669"/>
    <property type="project" value="UniProtKB-KW"/>
</dbReference>
<dbReference type="AlphaFoldDB" id="A0A2J8A744"/>
<evidence type="ECO:0000256" key="7">
    <source>
        <dbReference type="ARBA" id="ARBA00047899"/>
    </source>
</evidence>
<accession>A0A2J8A744</accession>
<keyword evidence="4" id="KW-0547">Nucleotide-binding</keyword>
<organism evidence="10 11">
    <name type="scientific">Tetrabaena socialis</name>
    <dbReference type="NCBI Taxonomy" id="47790"/>
    <lineage>
        <taxon>Eukaryota</taxon>
        <taxon>Viridiplantae</taxon>
        <taxon>Chlorophyta</taxon>
        <taxon>core chlorophytes</taxon>
        <taxon>Chlorophyceae</taxon>
        <taxon>CS clade</taxon>
        <taxon>Chlamydomonadales</taxon>
        <taxon>Tetrabaenaceae</taxon>
        <taxon>Tetrabaena</taxon>
    </lineage>
</organism>
<reference evidence="10 11" key="1">
    <citation type="journal article" date="2017" name="Mol. Biol. Evol.">
        <title>The 4-celled Tetrabaena socialis nuclear genome reveals the essential components for genetic control of cell number at the origin of multicellularity in the volvocine lineage.</title>
        <authorList>
            <person name="Featherston J."/>
            <person name="Arakaki Y."/>
            <person name="Hanschen E.R."/>
            <person name="Ferris P.J."/>
            <person name="Michod R.E."/>
            <person name="Olson B.J.S.C."/>
            <person name="Nozaki H."/>
            <person name="Durand P.M."/>
        </authorList>
    </citation>
    <scope>NUCLEOTIDE SEQUENCE [LARGE SCALE GENOMIC DNA]</scope>
    <source>
        <strain evidence="10 11">NIES-571</strain>
    </source>
</reference>
<dbReference type="OrthoDB" id="193931at2759"/>
<dbReference type="Pfam" id="PF02149">
    <property type="entry name" value="KA1"/>
    <property type="match status" value="1"/>
</dbReference>
<evidence type="ECO:0000256" key="4">
    <source>
        <dbReference type="ARBA" id="ARBA00022741"/>
    </source>
</evidence>
<dbReference type="InterPro" id="IPR001772">
    <property type="entry name" value="KA1_dom"/>
</dbReference>
<sequence>MPVLLICGVVARGWNRGGAAGGRGGGNDAALQENSRFFVMRFECQMYKVRDDEYVIDIQGLDGELFLFMDVCGRVLSDLRI</sequence>
<dbReference type="SUPFAM" id="SSF103243">
    <property type="entry name" value="KA1-like"/>
    <property type="match status" value="1"/>
</dbReference>
<evidence type="ECO:0000256" key="8">
    <source>
        <dbReference type="ARBA" id="ARBA00048679"/>
    </source>
</evidence>
<comment type="catalytic activity">
    <reaction evidence="8">
        <text>L-seryl-[protein] + ATP = O-phospho-L-seryl-[protein] + ADP + H(+)</text>
        <dbReference type="Rhea" id="RHEA:17989"/>
        <dbReference type="Rhea" id="RHEA-COMP:9863"/>
        <dbReference type="Rhea" id="RHEA-COMP:11604"/>
        <dbReference type="ChEBI" id="CHEBI:15378"/>
        <dbReference type="ChEBI" id="CHEBI:29999"/>
        <dbReference type="ChEBI" id="CHEBI:30616"/>
        <dbReference type="ChEBI" id="CHEBI:83421"/>
        <dbReference type="ChEBI" id="CHEBI:456216"/>
        <dbReference type="EC" id="2.7.11.1"/>
    </reaction>
</comment>
<keyword evidence="5 10" id="KW-0418">Kinase</keyword>
<evidence type="ECO:0000256" key="2">
    <source>
        <dbReference type="ARBA" id="ARBA00022527"/>
    </source>
</evidence>
<comment type="caution">
    <text evidence="10">The sequence shown here is derived from an EMBL/GenBank/DDBJ whole genome shotgun (WGS) entry which is preliminary data.</text>
</comment>
<evidence type="ECO:0000256" key="5">
    <source>
        <dbReference type="ARBA" id="ARBA00022777"/>
    </source>
</evidence>
<evidence type="ECO:0000256" key="6">
    <source>
        <dbReference type="ARBA" id="ARBA00022840"/>
    </source>
</evidence>
<protein>
    <recommendedName>
        <fullName evidence="1">non-specific serine/threonine protein kinase</fullName>
        <ecNumber evidence="1">2.7.11.1</ecNumber>
    </recommendedName>
</protein>
<dbReference type="Proteomes" id="UP000236333">
    <property type="component" value="Unassembled WGS sequence"/>
</dbReference>
<dbReference type="PROSITE" id="PS50032">
    <property type="entry name" value="KA1"/>
    <property type="match status" value="1"/>
</dbReference>
<keyword evidence="2" id="KW-0723">Serine/threonine-protein kinase</keyword>
<evidence type="ECO:0000313" key="11">
    <source>
        <dbReference type="Proteomes" id="UP000236333"/>
    </source>
</evidence>
<keyword evidence="6" id="KW-0067">ATP-binding</keyword>
<proteinExistence type="predicted"/>
<keyword evidence="11" id="KW-1185">Reference proteome</keyword>
<evidence type="ECO:0000256" key="3">
    <source>
        <dbReference type="ARBA" id="ARBA00022679"/>
    </source>
</evidence>
<dbReference type="EC" id="2.7.11.1" evidence="1"/>
<comment type="catalytic activity">
    <reaction evidence="7">
        <text>L-threonyl-[protein] + ATP = O-phospho-L-threonyl-[protein] + ADP + H(+)</text>
        <dbReference type="Rhea" id="RHEA:46608"/>
        <dbReference type="Rhea" id="RHEA-COMP:11060"/>
        <dbReference type="Rhea" id="RHEA-COMP:11605"/>
        <dbReference type="ChEBI" id="CHEBI:15378"/>
        <dbReference type="ChEBI" id="CHEBI:30013"/>
        <dbReference type="ChEBI" id="CHEBI:30616"/>
        <dbReference type="ChEBI" id="CHEBI:61977"/>
        <dbReference type="ChEBI" id="CHEBI:456216"/>
        <dbReference type="EC" id="2.7.11.1"/>
    </reaction>
</comment>
<name>A0A2J8A744_9CHLO</name>
<keyword evidence="3" id="KW-0808">Transferase</keyword>